<dbReference type="Pfam" id="PF00588">
    <property type="entry name" value="SpoU_methylase"/>
    <property type="match status" value="1"/>
</dbReference>
<comment type="similarity">
    <text evidence="1">Belongs to the class IV-like SAM-binding methyltransferase superfamily. RNA methyltransferase TrmH family.</text>
</comment>
<dbReference type="EMBL" id="CP054706">
    <property type="protein sequence ID" value="QQK80999.1"/>
    <property type="molecule type" value="Genomic_DNA"/>
</dbReference>
<dbReference type="GO" id="GO:0006396">
    <property type="term" value="P:RNA processing"/>
    <property type="evidence" value="ECO:0007669"/>
    <property type="project" value="InterPro"/>
</dbReference>
<keyword evidence="2 5" id="KW-0489">Methyltransferase</keyword>
<dbReference type="InterPro" id="IPR029028">
    <property type="entry name" value="Alpha/beta_knot_MTases"/>
</dbReference>
<dbReference type="AlphaFoldDB" id="A0A7T7CGG7"/>
<dbReference type="Pfam" id="PF22435">
    <property type="entry name" value="MRM3-like_sub_bind"/>
    <property type="match status" value="1"/>
</dbReference>
<dbReference type="InterPro" id="IPR013123">
    <property type="entry name" value="SpoU_subst-bd"/>
</dbReference>
<evidence type="ECO:0000259" key="4">
    <source>
        <dbReference type="SMART" id="SM00967"/>
    </source>
</evidence>
<dbReference type="PANTHER" id="PTHR43191">
    <property type="entry name" value="RRNA METHYLTRANSFERASE 3"/>
    <property type="match status" value="1"/>
</dbReference>
<dbReference type="PANTHER" id="PTHR43191:SF2">
    <property type="entry name" value="RRNA METHYLTRANSFERASE 3, MITOCHONDRIAL"/>
    <property type="match status" value="1"/>
</dbReference>
<protein>
    <submittedName>
        <fullName evidence="5">RNA methyltransferase</fullName>
    </submittedName>
</protein>
<keyword evidence="6" id="KW-1185">Reference proteome</keyword>
<feature type="domain" description="RNA 2-O ribose methyltransferase substrate binding" evidence="4">
    <location>
        <begin position="29"/>
        <end position="99"/>
    </location>
</feature>
<evidence type="ECO:0000256" key="1">
    <source>
        <dbReference type="ARBA" id="ARBA00007228"/>
    </source>
</evidence>
<evidence type="ECO:0000313" key="5">
    <source>
        <dbReference type="EMBL" id="QQK80999.1"/>
    </source>
</evidence>
<dbReference type="GO" id="GO:0005737">
    <property type="term" value="C:cytoplasm"/>
    <property type="evidence" value="ECO:0007669"/>
    <property type="project" value="UniProtKB-ARBA"/>
</dbReference>
<organism evidence="5 6">
    <name type="scientific">Salicibibacter cibi</name>
    <dbReference type="NCBI Taxonomy" id="2743001"/>
    <lineage>
        <taxon>Bacteria</taxon>
        <taxon>Bacillati</taxon>
        <taxon>Bacillota</taxon>
        <taxon>Bacilli</taxon>
        <taxon>Bacillales</taxon>
        <taxon>Bacillaceae</taxon>
        <taxon>Salicibibacter</taxon>
    </lineage>
</organism>
<dbReference type="InterPro" id="IPR001537">
    <property type="entry name" value="SpoU_MeTrfase"/>
</dbReference>
<name>A0A7T7CGG7_9BACI</name>
<dbReference type="SUPFAM" id="SSF75217">
    <property type="entry name" value="alpha/beta knot"/>
    <property type="match status" value="1"/>
</dbReference>
<dbReference type="GO" id="GO:0032259">
    <property type="term" value="P:methylation"/>
    <property type="evidence" value="ECO:0007669"/>
    <property type="project" value="UniProtKB-KW"/>
</dbReference>
<gene>
    <name evidence="5" type="ORF">HUG20_14580</name>
</gene>
<dbReference type="RefSeq" id="WP_200085404.1">
    <property type="nucleotide sequence ID" value="NZ_CP054706.1"/>
</dbReference>
<dbReference type="KEGG" id="scib:HUG20_14580"/>
<proteinExistence type="inferred from homology"/>
<dbReference type="Gene3D" id="3.30.1330.30">
    <property type="match status" value="1"/>
</dbReference>
<dbReference type="InterPro" id="IPR029026">
    <property type="entry name" value="tRNA_m1G_MTases_N"/>
</dbReference>
<dbReference type="Proteomes" id="UP000595349">
    <property type="component" value="Chromosome"/>
</dbReference>
<dbReference type="Gene3D" id="3.40.1280.10">
    <property type="match status" value="1"/>
</dbReference>
<keyword evidence="3 5" id="KW-0808">Transferase</keyword>
<accession>A0A7T7CGG7</accession>
<evidence type="ECO:0000256" key="3">
    <source>
        <dbReference type="ARBA" id="ARBA00022679"/>
    </source>
</evidence>
<dbReference type="CDD" id="cd18095">
    <property type="entry name" value="SpoU-like_rRNA-MTase"/>
    <property type="match status" value="1"/>
</dbReference>
<dbReference type="SMART" id="SM00967">
    <property type="entry name" value="SpoU_sub_bind"/>
    <property type="match status" value="1"/>
</dbReference>
<sequence length="255" mass="27837">MITSANNSVIKKLKKLRQKKYRMKERRFLVEGVHLVEEALVSNIAVDTLVTSEDAPLLSVDISAHRGRVLEVNASVFATLSDTESPQGWLAVCKMPAEVEVPCGNVLLLDGIRDPGNLGTMIRTAEAAGLAGIYVSEDTVDLYNPKVIRATQGVMFHLPVIVADLKKEVSSLKEEGIKIYGTDMHSEFSYRDAKPQGATYALLLGNEAQGISPELLSSTDKTVSVPIMGEAESLNVAVTAGIIMYDWIHRERGIR</sequence>
<evidence type="ECO:0000313" key="6">
    <source>
        <dbReference type="Proteomes" id="UP000595349"/>
    </source>
</evidence>
<dbReference type="InterPro" id="IPR053888">
    <property type="entry name" value="MRM3-like_sub_bind"/>
</dbReference>
<dbReference type="InterPro" id="IPR051259">
    <property type="entry name" value="rRNA_Methyltransferase"/>
</dbReference>
<dbReference type="GO" id="GO:0003723">
    <property type="term" value="F:RNA binding"/>
    <property type="evidence" value="ECO:0007669"/>
    <property type="project" value="InterPro"/>
</dbReference>
<evidence type="ECO:0000256" key="2">
    <source>
        <dbReference type="ARBA" id="ARBA00022603"/>
    </source>
</evidence>
<reference evidence="5 6" key="1">
    <citation type="submission" date="2020-06" db="EMBL/GenBank/DDBJ databases">
        <title>Genomic analysis of Salicibibacter sp. NKC21-4.</title>
        <authorList>
            <person name="Oh Y.J."/>
        </authorList>
    </citation>
    <scope>NUCLEOTIDE SEQUENCE [LARGE SCALE GENOMIC DNA]</scope>
    <source>
        <strain evidence="5 6">NKC21-4</strain>
    </source>
</reference>
<dbReference type="InterPro" id="IPR029064">
    <property type="entry name" value="Ribosomal_eL30-like_sf"/>
</dbReference>
<dbReference type="GO" id="GO:0008173">
    <property type="term" value="F:RNA methyltransferase activity"/>
    <property type="evidence" value="ECO:0007669"/>
    <property type="project" value="InterPro"/>
</dbReference>
<dbReference type="SUPFAM" id="SSF55315">
    <property type="entry name" value="L30e-like"/>
    <property type="match status" value="1"/>
</dbReference>